<evidence type="ECO:0000313" key="2">
    <source>
        <dbReference type="Proteomes" id="UP000188388"/>
    </source>
</evidence>
<protein>
    <submittedName>
        <fullName evidence="1">Uncharacterized protein</fullName>
    </submittedName>
</protein>
<evidence type="ECO:0000313" key="1">
    <source>
        <dbReference type="EMBL" id="SIT55973.1"/>
    </source>
</evidence>
<accession>A0A1R3V7V2</accession>
<name>A0A1R3V7V2_9HYPH</name>
<keyword evidence="2" id="KW-1185">Reference proteome</keyword>
<sequence>MSKWSGLLAACCGLQPAWQTEARSGRCPGRAGSGLDRRCGWVLAVASIERGLVGFSGSCPTPCRHSTTRRSKQFACRTGGPFRFHLPLTGPRFATFGESRHFLLNFGHKKVPIETLAKSKSGLKFVIVPPEPSSMLTHSGSGCESARAHDRCASRMIAIAVPQHAIIR</sequence>
<dbReference type="AlphaFoldDB" id="A0A1R3V7V2"/>
<dbReference type="Proteomes" id="UP000188388">
    <property type="component" value="Unassembled WGS sequence"/>
</dbReference>
<gene>
    <name evidence="1" type="ORF">BQ8794_240180</name>
</gene>
<reference evidence="2" key="1">
    <citation type="submission" date="2017-01" db="EMBL/GenBank/DDBJ databases">
        <authorList>
            <person name="Brunel B."/>
        </authorList>
    </citation>
    <scope>NUCLEOTIDE SEQUENCE [LARGE SCALE GENOMIC DNA]</scope>
</reference>
<proteinExistence type="predicted"/>
<dbReference type="STRING" id="1631249.BQ8794_240180"/>
<dbReference type="EMBL" id="FTPD01000017">
    <property type="protein sequence ID" value="SIT55973.1"/>
    <property type="molecule type" value="Genomic_DNA"/>
</dbReference>
<organism evidence="1 2">
    <name type="scientific">Mesorhizobium prunaredense</name>
    <dbReference type="NCBI Taxonomy" id="1631249"/>
    <lineage>
        <taxon>Bacteria</taxon>
        <taxon>Pseudomonadati</taxon>
        <taxon>Pseudomonadota</taxon>
        <taxon>Alphaproteobacteria</taxon>
        <taxon>Hyphomicrobiales</taxon>
        <taxon>Phyllobacteriaceae</taxon>
        <taxon>Mesorhizobium</taxon>
    </lineage>
</organism>